<dbReference type="EMBL" id="QFGA01000001">
    <property type="protein sequence ID" value="TEB08643.1"/>
    <property type="molecule type" value="Genomic_DNA"/>
</dbReference>
<reference evidence="1 2" key="1">
    <citation type="journal article" date="2018" name="Environ. Microbiol.">
        <title>Novel energy conservation strategies and behaviour of Pelotomaculum schinkii driving syntrophic propionate catabolism.</title>
        <authorList>
            <person name="Hidalgo-Ahumada C.A.P."/>
            <person name="Nobu M.K."/>
            <person name="Narihiro T."/>
            <person name="Tamaki H."/>
            <person name="Liu W.T."/>
            <person name="Kamagata Y."/>
            <person name="Stams A.J.M."/>
            <person name="Imachi H."/>
            <person name="Sousa D.Z."/>
        </authorList>
    </citation>
    <scope>NUCLEOTIDE SEQUENCE [LARGE SCALE GENOMIC DNA]</scope>
    <source>
        <strain evidence="1 2">HH</strain>
    </source>
</reference>
<comment type="caution">
    <text evidence="1">The sequence shown here is derived from an EMBL/GenBank/DDBJ whole genome shotgun (WGS) entry which is preliminary data.</text>
</comment>
<evidence type="ECO:0000313" key="2">
    <source>
        <dbReference type="Proteomes" id="UP000298324"/>
    </source>
</evidence>
<name>A0A4Y7RIJ9_9FIRM</name>
<proteinExistence type="predicted"/>
<keyword evidence="2" id="KW-1185">Reference proteome</keyword>
<accession>A0A4Y7RIJ9</accession>
<gene>
    <name evidence="1" type="ORF">Psch_02209</name>
</gene>
<dbReference type="Proteomes" id="UP000298324">
    <property type="component" value="Unassembled WGS sequence"/>
</dbReference>
<organism evidence="1 2">
    <name type="scientific">Pelotomaculum schinkii</name>
    <dbReference type="NCBI Taxonomy" id="78350"/>
    <lineage>
        <taxon>Bacteria</taxon>
        <taxon>Bacillati</taxon>
        <taxon>Bacillota</taxon>
        <taxon>Clostridia</taxon>
        <taxon>Eubacteriales</taxon>
        <taxon>Desulfotomaculaceae</taxon>
        <taxon>Pelotomaculum</taxon>
    </lineage>
</organism>
<sequence length="34" mass="3843">MKGVVIVPGLPVDYIELEYVVLVNAEYYNDLLDS</sequence>
<evidence type="ECO:0000313" key="1">
    <source>
        <dbReference type="EMBL" id="TEB08643.1"/>
    </source>
</evidence>
<dbReference type="AlphaFoldDB" id="A0A4Y7RIJ9"/>
<protein>
    <submittedName>
        <fullName evidence="1">Uncharacterized protein</fullName>
    </submittedName>
</protein>